<reference evidence="2" key="1">
    <citation type="submission" date="2020-11" db="EMBL/GenBank/DDBJ databases">
        <authorList>
            <person name="Whiteford S."/>
        </authorList>
    </citation>
    <scope>NUCLEOTIDE SEQUENCE</scope>
</reference>
<sequence length="69" mass="7496">MKLFVFVLPLFVVMAAVLSQPPPVGRQGNYGCGHDFCPPPINPVYLKLAAQQPGSGIWSTVVVNEEKNQ</sequence>
<evidence type="ECO:0000313" key="2">
    <source>
        <dbReference type="EMBL" id="CAG9138339.1"/>
    </source>
</evidence>
<keyword evidence="1" id="KW-0732">Signal</keyword>
<dbReference type="Proteomes" id="UP000653454">
    <property type="component" value="Unassembled WGS sequence"/>
</dbReference>
<gene>
    <name evidence="2" type="ORF">PLXY2_LOCUS16591</name>
</gene>
<name>A0A8S4GEH9_PLUXY</name>
<dbReference type="AlphaFoldDB" id="A0A8S4GEH9"/>
<dbReference type="EMBL" id="CAJHNJ030000591">
    <property type="protein sequence ID" value="CAG9138339.1"/>
    <property type="molecule type" value="Genomic_DNA"/>
</dbReference>
<feature type="signal peptide" evidence="1">
    <location>
        <begin position="1"/>
        <end position="19"/>
    </location>
</feature>
<protein>
    <submittedName>
        <fullName evidence="2">(diamondback moth) hypothetical protein</fullName>
    </submittedName>
</protein>
<organism evidence="2 3">
    <name type="scientific">Plutella xylostella</name>
    <name type="common">Diamondback moth</name>
    <name type="synonym">Plutella maculipennis</name>
    <dbReference type="NCBI Taxonomy" id="51655"/>
    <lineage>
        <taxon>Eukaryota</taxon>
        <taxon>Metazoa</taxon>
        <taxon>Ecdysozoa</taxon>
        <taxon>Arthropoda</taxon>
        <taxon>Hexapoda</taxon>
        <taxon>Insecta</taxon>
        <taxon>Pterygota</taxon>
        <taxon>Neoptera</taxon>
        <taxon>Endopterygota</taxon>
        <taxon>Lepidoptera</taxon>
        <taxon>Glossata</taxon>
        <taxon>Ditrysia</taxon>
        <taxon>Yponomeutoidea</taxon>
        <taxon>Plutellidae</taxon>
        <taxon>Plutella</taxon>
    </lineage>
</organism>
<feature type="chain" id="PRO_5035776402" evidence="1">
    <location>
        <begin position="20"/>
        <end position="69"/>
    </location>
</feature>
<keyword evidence="3" id="KW-1185">Reference proteome</keyword>
<evidence type="ECO:0000313" key="3">
    <source>
        <dbReference type="Proteomes" id="UP000653454"/>
    </source>
</evidence>
<evidence type="ECO:0000256" key="1">
    <source>
        <dbReference type="SAM" id="SignalP"/>
    </source>
</evidence>
<proteinExistence type="predicted"/>
<accession>A0A8S4GEH9</accession>
<comment type="caution">
    <text evidence="2">The sequence shown here is derived from an EMBL/GenBank/DDBJ whole genome shotgun (WGS) entry which is preliminary data.</text>
</comment>